<comment type="caution">
    <text evidence="4">The sequence shown here is derived from an EMBL/GenBank/DDBJ whole genome shotgun (WGS) entry which is preliminary data.</text>
</comment>
<evidence type="ECO:0000256" key="1">
    <source>
        <dbReference type="SAM" id="Coils"/>
    </source>
</evidence>
<feature type="region of interest" description="Disordered" evidence="2">
    <location>
        <begin position="452"/>
        <end position="478"/>
    </location>
</feature>
<feature type="region of interest" description="Disordered" evidence="2">
    <location>
        <begin position="1"/>
        <end position="67"/>
    </location>
</feature>
<name>A0ABR2ZY59_9AGAR</name>
<feature type="transmembrane region" description="Helical" evidence="3">
    <location>
        <begin position="69"/>
        <end position="89"/>
    </location>
</feature>
<keyword evidence="3" id="KW-1133">Transmembrane helix</keyword>
<dbReference type="Proteomes" id="UP001437256">
    <property type="component" value="Unassembled WGS sequence"/>
</dbReference>
<gene>
    <name evidence="4" type="ORF">AAF712_006925</name>
</gene>
<proteinExistence type="predicted"/>
<feature type="compositionally biased region" description="Basic residues" evidence="2">
    <location>
        <begin position="55"/>
        <end position="66"/>
    </location>
</feature>
<feature type="region of interest" description="Disordered" evidence="2">
    <location>
        <begin position="333"/>
        <end position="434"/>
    </location>
</feature>
<keyword evidence="1" id="KW-0175">Coiled coil</keyword>
<feature type="region of interest" description="Disordered" evidence="2">
    <location>
        <begin position="494"/>
        <end position="594"/>
    </location>
</feature>
<evidence type="ECO:0000313" key="4">
    <source>
        <dbReference type="EMBL" id="KAL0066094.1"/>
    </source>
</evidence>
<sequence length="955" mass="104207">MVVKKQRTVVTGPAGPSTPAPAMASRTNSSQALPKSSHKPNATPMANSNSPVKATSKKKEKKKTKPKTSASWMDTLLLILLSAFTLYAYNSCSSSDPISLSHTLENPLCRSLYRYKTYVVDPYLLPPLQNAYETVVSHPTVEKQLEQIAPYVERVKPHVDRAARTVGHHTQQTYTTVVRPTWNKFVVPVSGRAWNVASTQYQKSIHPLIQPYLRQVSQQFHPYTSQITSYSDSITSTASNIYAQAHPYGVRAAGYAEVAYHHGERCGSIVAEYSHRIYVILRPYLLKAYWWIKATGGVVYQRTKPLVVQAWGTYVDPHLRRIWEKVVELSGKRDANGNGVNGSARTPSSYGAKASTVIEETKASAAEETSTDEAAPASSAVSTTGSATLEPVETAASPEVPEEPVVPVASVTSSSSSSETQARTTEELASASSVIADRAPPVEIKSSLAEEIASSSSSVADSPSSPSPTAASSSTASIHATEELASASSVIAARHAPSDVESSLVKEISSTKSSVTASSAVPTQTQESDDLDAFLSDLGVKDDAKSQASNESGDDELDSFLSDLGLDDGAQQAVGQEQEQVQAPQQEEEESPEARALRIQEKRENLTGRHSTWESKVAKLMDESEKEVRDFLDAVRGIAAAVVAGKGPDSALVAVVDSKVDIKALTDIDGVRINKMLDALEKEGERLLSGVEGWVKRESTIDASKTSDEEKKKKLAKLEQLVNKVKDRFQEKVADMQQKVHQWFRSVKDIEANECLRLNREVKGLTDRAQSDIGMDYAWLEDVTYEDWQRYHDLMRAAEHFDKNIRYIQNPTQNEHPGALPAAFTGLVGTYKSNLETKRPPVNAEGEVQDMDPLLFALDSLGQELDLMVLGWDWRAKEIENKGKEAVQGPEPEPEVVAPETKVEEEEPVKILPISPPPVKEKLEGTAQVPFIGKSKEQVEQAFKVAGVGAEGEEL</sequence>
<feature type="compositionally biased region" description="Low complexity" evidence="2">
    <location>
        <begin position="559"/>
        <end position="585"/>
    </location>
</feature>
<evidence type="ECO:0000313" key="5">
    <source>
        <dbReference type="Proteomes" id="UP001437256"/>
    </source>
</evidence>
<feature type="compositionally biased region" description="Low complexity" evidence="2">
    <location>
        <begin position="510"/>
        <end position="521"/>
    </location>
</feature>
<feature type="compositionally biased region" description="Low complexity" evidence="2">
    <location>
        <begin position="363"/>
        <end position="420"/>
    </location>
</feature>
<evidence type="ECO:0008006" key="6">
    <source>
        <dbReference type="Google" id="ProtNLM"/>
    </source>
</evidence>
<protein>
    <recommendedName>
        <fullName evidence="6">Transcription factor hoxa13</fullName>
    </recommendedName>
</protein>
<reference evidence="4 5" key="1">
    <citation type="submission" date="2024-05" db="EMBL/GenBank/DDBJ databases">
        <title>A draft genome resource for the thread blight pathogen Marasmius tenuissimus strain MS-2.</title>
        <authorList>
            <person name="Yulfo-Soto G.E."/>
            <person name="Baruah I.K."/>
            <person name="Amoako-Attah I."/>
            <person name="Bukari Y."/>
            <person name="Meinhardt L.W."/>
            <person name="Bailey B.A."/>
            <person name="Cohen S.P."/>
        </authorList>
    </citation>
    <scope>NUCLEOTIDE SEQUENCE [LARGE SCALE GENOMIC DNA]</scope>
    <source>
        <strain evidence="4 5">MS-2</strain>
    </source>
</reference>
<feature type="coiled-coil region" evidence="1">
    <location>
        <begin position="708"/>
        <end position="735"/>
    </location>
</feature>
<organism evidence="4 5">
    <name type="scientific">Marasmius tenuissimus</name>
    <dbReference type="NCBI Taxonomy" id="585030"/>
    <lineage>
        <taxon>Eukaryota</taxon>
        <taxon>Fungi</taxon>
        <taxon>Dikarya</taxon>
        <taxon>Basidiomycota</taxon>
        <taxon>Agaricomycotina</taxon>
        <taxon>Agaricomycetes</taxon>
        <taxon>Agaricomycetidae</taxon>
        <taxon>Agaricales</taxon>
        <taxon>Marasmiineae</taxon>
        <taxon>Marasmiaceae</taxon>
        <taxon>Marasmius</taxon>
    </lineage>
</organism>
<accession>A0ABR2ZY59</accession>
<keyword evidence="3" id="KW-0472">Membrane</keyword>
<keyword evidence="5" id="KW-1185">Reference proteome</keyword>
<feature type="compositionally biased region" description="Low complexity" evidence="2">
    <location>
        <begin position="886"/>
        <end position="900"/>
    </location>
</feature>
<feature type="compositionally biased region" description="Low complexity" evidence="2">
    <location>
        <begin position="11"/>
        <end position="25"/>
    </location>
</feature>
<keyword evidence="3" id="KW-0812">Transmembrane</keyword>
<evidence type="ECO:0000256" key="3">
    <source>
        <dbReference type="SAM" id="Phobius"/>
    </source>
</evidence>
<dbReference type="EMBL" id="JBBXMP010000039">
    <property type="protein sequence ID" value="KAL0066094.1"/>
    <property type="molecule type" value="Genomic_DNA"/>
</dbReference>
<evidence type="ECO:0000256" key="2">
    <source>
        <dbReference type="SAM" id="MobiDB-lite"/>
    </source>
</evidence>
<feature type="region of interest" description="Disordered" evidence="2">
    <location>
        <begin position="883"/>
        <end position="908"/>
    </location>
</feature>